<dbReference type="AlphaFoldDB" id="A0A2N9Y3H3"/>
<keyword evidence="1" id="KW-0175">Coiled coil</keyword>
<feature type="chain" id="PRO_5014964680" description="DUF4124 domain-containing protein" evidence="2">
    <location>
        <begin position="21"/>
        <end position="148"/>
    </location>
</feature>
<accession>A0A2N9Y3H3</accession>
<keyword evidence="2" id="KW-0732">Signal</keyword>
<protein>
    <recommendedName>
        <fullName evidence="3">DUF4124 domain-containing protein</fullName>
    </recommendedName>
</protein>
<organism evidence="4 5">
    <name type="scientific">Snodgrassella alvi</name>
    <dbReference type="NCBI Taxonomy" id="1196083"/>
    <lineage>
        <taxon>Bacteria</taxon>
        <taxon>Pseudomonadati</taxon>
        <taxon>Pseudomonadota</taxon>
        <taxon>Betaproteobacteria</taxon>
        <taxon>Neisseriales</taxon>
        <taxon>Neisseriaceae</taxon>
        <taxon>Snodgrassella</taxon>
    </lineage>
</organism>
<gene>
    <name evidence="4" type="ORF">BHC47_05820</name>
</gene>
<evidence type="ECO:0000313" key="4">
    <source>
        <dbReference type="EMBL" id="PIT62010.1"/>
    </source>
</evidence>
<evidence type="ECO:0000256" key="2">
    <source>
        <dbReference type="SAM" id="SignalP"/>
    </source>
</evidence>
<feature type="signal peptide" evidence="2">
    <location>
        <begin position="1"/>
        <end position="20"/>
    </location>
</feature>
<evidence type="ECO:0000259" key="3">
    <source>
        <dbReference type="Pfam" id="PF13511"/>
    </source>
</evidence>
<reference evidence="4 5" key="1">
    <citation type="journal article" date="2017" name="MBio">
        <title>Type VI secretion-mediated competition in the bee gut microbiome.</title>
        <authorList>
            <person name="Steele M.I."/>
            <person name="Kwong W.K."/>
            <person name="Powell J.E."/>
            <person name="Whiteley M."/>
            <person name="Moran N.A."/>
        </authorList>
    </citation>
    <scope>NUCLEOTIDE SEQUENCE [LARGE SCALE GENOMIC DNA]</scope>
    <source>
        <strain evidence="4 5">PEB0171</strain>
    </source>
</reference>
<dbReference type="Proteomes" id="UP000231094">
    <property type="component" value="Unassembled WGS sequence"/>
</dbReference>
<evidence type="ECO:0000256" key="1">
    <source>
        <dbReference type="SAM" id="Coils"/>
    </source>
</evidence>
<sequence>MKKTLLFAALVTLISTSALAKVYECVDSRGNHSYSEVPNGKNCRTPSNLGVNFSTSSSYKPVLTDNIESASNKADTAVSNAKSNQAAIATARQNLAEAQKALEEGKKVRMGNERNYARYLERIKGLEDTVKTRQQELDNVMKNNSAQQ</sequence>
<dbReference type="Pfam" id="PF13511">
    <property type="entry name" value="DUF4124"/>
    <property type="match status" value="1"/>
</dbReference>
<dbReference type="RefSeq" id="WP_100117102.1">
    <property type="nucleotide sequence ID" value="NZ_MEIV01000053.1"/>
</dbReference>
<feature type="coiled-coil region" evidence="1">
    <location>
        <begin position="81"/>
        <end position="143"/>
    </location>
</feature>
<proteinExistence type="predicted"/>
<dbReference type="InterPro" id="IPR025392">
    <property type="entry name" value="DUF4124"/>
</dbReference>
<feature type="domain" description="DUF4124" evidence="3">
    <location>
        <begin position="10"/>
        <end position="43"/>
    </location>
</feature>
<comment type="caution">
    <text evidence="4">The sequence shown here is derived from an EMBL/GenBank/DDBJ whole genome shotgun (WGS) entry which is preliminary data.</text>
</comment>
<dbReference type="EMBL" id="MEIV01000053">
    <property type="protein sequence ID" value="PIT62010.1"/>
    <property type="molecule type" value="Genomic_DNA"/>
</dbReference>
<evidence type="ECO:0000313" key="5">
    <source>
        <dbReference type="Proteomes" id="UP000231094"/>
    </source>
</evidence>
<name>A0A2N9Y3H3_9NEIS</name>